<evidence type="ECO:0000313" key="1">
    <source>
        <dbReference type="EMBL" id="KAI9259028.1"/>
    </source>
</evidence>
<sequence length="308" mass="34945">PCDATKFYKTQIETNQALNILAAFPKINKSSATSILQFLITEKQQFNMQQHVQQTSKLTAELVIRAIVDIISARFSLLFCLFIVLSNDENTFKDELSAIWDQLRIYDSLRWIPRHVFERLLEPLVVPADARIDVGSAAYCALLKASDVVENCDTLAKVGEADIALEMARVFLDMSTDEEQGKKTEILRAVKFRSALANHDLNGAIDILTRMKDEVEQATLLESLLEQAYIDENYQTICKLSLQPQVVKNIIQDRAIKQQMPLTKRLSWWQVGYSYFTLANDAESANKCMSGHLKLVGSDDEPLKQFFS</sequence>
<accession>A0AAD5PD09</accession>
<feature type="non-terminal residue" evidence="1">
    <location>
        <position position="308"/>
    </location>
</feature>
<dbReference type="EMBL" id="JAIXMP010000018">
    <property type="protein sequence ID" value="KAI9259028.1"/>
    <property type="molecule type" value="Genomic_DNA"/>
</dbReference>
<dbReference type="Proteomes" id="UP001209540">
    <property type="component" value="Unassembled WGS sequence"/>
</dbReference>
<evidence type="ECO:0000313" key="2">
    <source>
        <dbReference type="Proteomes" id="UP001209540"/>
    </source>
</evidence>
<comment type="caution">
    <text evidence="1">The sequence shown here is derived from an EMBL/GenBank/DDBJ whole genome shotgun (WGS) entry which is preliminary data.</text>
</comment>
<name>A0AAD5PD09_9FUNG</name>
<gene>
    <name evidence="1" type="ORF">BDA99DRAFT_107022</name>
</gene>
<protein>
    <submittedName>
        <fullName evidence="1">Uncharacterized protein</fullName>
    </submittedName>
</protein>
<dbReference type="AlphaFoldDB" id="A0AAD5PD09"/>
<keyword evidence="2" id="KW-1185">Reference proteome</keyword>
<proteinExistence type="predicted"/>
<reference evidence="1" key="2">
    <citation type="submission" date="2023-02" db="EMBL/GenBank/DDBJ databases">
        <authorList>
            <consortium name="DOE Joint Genome Institute"/>
            <person name="Mondo S.J."/>
            <person name="Chang Y."/>
            <person name="Wang Y."/>
            <person name="Ahrendt S."/>
            <person name="Andreopoulos W."/>
            <person name="Barry K."/>
            <person name="Beard J."/>
            <person name="Benny G.L."/>
            <person name="Blankenship S."/>
            <person name="Bonito G."/>
            <person name="Cuomo C."/>
            <person name="Desiro A."/>
            <person name="Gervers K.A."/>
            <person name="Hundley H."/>
            <person name="Kuo A."/>
            <person name="LaButti K."/>
            <person name="Lang B.F."/>
            <person name="Lipzen A."/>
            <person name="O'Donnell K."/>
            <person name="Pangilinan J."/>
            <person name="Reynolds N."/>
            <person name="Sandor L."/>
            <person name="Smith M.W."/>
            <person name="Tsang A."/>
            <person name="Grigoriev I.V."/>
            <person name="Stajich J.E."/>
            <person name="Spatafora J.W."/>
        </authorList>
    </citation>
    <scope>NUCLEOTIDE SEQUENCE</scope>
    <source>
        <strain evidence="1">RSA 2281</strain>
    </source>
</reference>
<organism evidence="1 2">
    <name type="scientific">Phascolomyces articulosus</name>
    <dbReference type="NCBI Taxonomy" id="60185"/>
    <lineage>
        <taxon>Eukaryota</taxon>
        <taxon>Fungi</taxon>
        <taxon>Fungi incertae sedis</taxon>
        <taxon>Mucoromycota</taxon>
        <taxon>Mucoromycotina</taxon>
        <taxon>Mucoromycetes</taxon>
        <taxon>Mucorales</taxon>
        <taxon>Lichtheimiaceae</taxon>
        <taxon>Phascolomyces</taxon>
    </lineage>
</organism>
<reference evidence="1" key="1">
    <citation type="journal article" date="2022" name="IScience">
        <title>Evolution of zygomycete secretomes and the origins of terrestrial fungal ecologies.</title>
        <authorList>
            <person name="Chang Y."/>
            <person name="Wang Y."/>
            <person name="Mondo S."/>
            <person name="Ahrendt S."/>
            <person name="Andreopoulos W."/>
            <person name="Barry K."/>
            <person name="Beard J."/>
            <person name="Benny G.L."/>
            <person name="Blankenship S."/>
            <person name="Bonito G."/>
            <person name="Cuomo C."/>
            <person name="Desiro A."/>
            <person name="Gervers K.A."/>
            <person name="Hundley H."/>
            <person name="Kuo A."/>
            <person name="LaButti K."/>
            <person name="Lang B.F."/>
            <person name="Lipzen A."/>
            <person name="O'Donnell K."/>
            <person name="Pangilinan J."/>
            <person name="Reynolds N."/>
            <person name="Sandor L."/>
            <person name="Smith M.E."/>
            <person name="Tsang A."/>
            <person name="Grigoriev I.V."/>
            <person name="Stajich J.E."/>
            <person name="Spatafora J.W."/>
        </authorList>
    </citation>
    <scope>NUCLEOTIDE SEQUENCE</scope>
    <source>
        <strain evidence="1">RSA 2281</strain>
    </source>
</reference>